<reference evidence="1 2" key="1">
    <citation type="submission" date="2019-05" db="EMBL/GenBank/DDBJ databases">
        <title>Another draft genome of Portunus trituberculatus and its Hox gene families provides insights of decapod evolution.</title>
        <authorList>
            <person name="Jeong J.-H."/>
            <person name="Song I."/>
            <person name="Kim S."/>
            <person name="Choi T."/>
            <person name="Kim D."/>
            <person name="Ryu S."/>
            <person name="Kim W."/>
        </authorList>
    </citation>
    <scope>NUCLEOTIDE SEQUENCE [LARGE SCALE GENOMIC DNA]</scope>
    <source>
        <tissue evidence="1">Muscle</tissue>
    </source>
</reference>
<dbReference type="AlphaFoldDB" id="A0A5B7JBE1"/>
<accession>A0A5B7JBE1</accession>
<comment type="caution">
    <text evidence="1">The sequence shown here is derived from an EMBL/GenBank/DDBJ whole genome shotgun (WGS) entry which is preliminary data.</text>
</comment>
<organism evidence="1 2">
    <name type="scientific">Portunus trituberculatus</name>
    <name type="common">Swimming crab</name>
    <name type="synonym">Neptunus trituberculatus</name>
    <dbReference type="NCBI Taxonomy" id="210409"/>
    <lineage>
        <taxon>Eukaryota</taxon>
        <taxon>Metazoa</taxon>
        <taxon>Ecdysozoa</taxon>
        <taxon>Arthropoda</taxon>
        <taxon>Crustacea</taxon>
        <taxon>Multicrustacea</taxon>
        <taxon>Malacostraca</taxon>
        <taxon>Eumalacostraca</taxon>
        <taxon>Eucarida</taxon>
        <taxon>Decapoda</taxon>
        <taxon>Pleocyemata</taxon>
        <taxon>Brachyura</taxon>
        <taxon>Eubrachyura</taxon>
        <taxon>Portunoidea</taxon>
        <taxon>Portunidae</taxon>
        <taxon>Portuninae</taxon>
        <taxon>Portunus</taxon>
    </lineage>
</organism>
<name>A0A5B7JBE1_PORTR</name>
<dbReference type="Proteomes" id="UP000324222">
    <property type="component" value="Unassembled WGS sequence"/>
</dbReference>
<protein>
    <submittedName>
        <fullName evidence="1">Uncharacterized protein</fullName>
    </submittedName>
</protein>
<evidence type="ECO:0000313" key="2">
    <source>
        <dbReference type="Proteomes" id="UP000324222"/>
    </source>
</evidence>
<dbReference type="EMBL" id="VSRR010089724">
    <property type="protein sequence ID" value="MPC91995.1"/>
    <property type="molecule type" value="Genomic_DNA"/>
</dbReference>
<proteinExistence type="predicted"/>
<keyword evidence="2" id="KW-1185">Reference proteome</keyword>
<sequence>MRPRAKKEMEVKGIRIKWPGWVDPGGPFIYPEGAGITDLGIVRGTGARECAFRVIEYDCIPDPEKLVIIWRTAVQLQTLQITGSGPIGYQGISKEKKEAFLQMRPTSLFSADGETGTGYRCFLAYGSRLVLRWRARQQRGGKGGGEWRS</sequence>
<gene>
    <name evidence="1" type="ORF">E2C01_087062</name>
</gene>
<evidence type="ECO:0000313" key="1">
    <source>
        <dbReference type="EMBL" id="MPC91995.1"/>
    </source>
</evidence>